<dbReference type="EMBL" id="NMUH01000541">
    <property type="protein sequence ID" value="MQL81017.1"/>
    <property type="molecule type" value="Genomic_DNA"/>
</dbReference>
<feature type="compositionally biased region" description="Polar residues" evidence="1">
    <location>
        <begin position="39"/>
        <end position="48"/>
    </location>
</feature>
<name>A0A843UFN0_COLES</name>
<accession>A0A843UFN0</accession>
<proteinExistence type="predicted"/>
<organism evidence="2 3">
    <name type="scientific">Colocasia esculenta</name>
    <name type="common">Wild taro</name>
    <name type="synonym">Arum esculentum</name>
    <dbReference type="NCBI Taxonomy" id="4460"/>
    <lineage>
        <taxon>Eukaryota</taxon>
        <taxon>Viridiplantae</taxon>
        <taxon>Streptophyta</taxon>
        <taxon>Embryophyta</taxon>
        <taxon>Tracheophyta</taxon>
        <taxon>Spermatophyta</taxon>
        <taxon>Magnoliopsida</taxon>
        <taxon>Liliopsida</taxon>
        <taxon>Araceae</taxon>
        <taxon>Aroideae</taxon>
        <taxon>Colocasieae</taxon>
        <taxon>Colocasia</taxon>
    </lineage>
</organism>
<feature type="compositionally biased region" description="Acidic residues" evidence="1">
    <location>
        <begin position="55"/>
        <end position="64"/>
    </location>
</feature>
<dbReference type="PANTHER" id="PTHR47477">
    <property type="entry name" value="TNF RECEPTOR-ASSOCIATED FACTOR HOMOLOG 1A"/>
    <property type="match status" value="1"/>
</dbReference>
<protein>
    <submittedName>
        <fullName evidence="2">Uncharacterized protein</fullName>
    </submittedName>
</protein>
<dbReference type="Proteomes" id="UP000652761">
    <property type="component" value="Unassembled WGS sequence"/>
</dbReference>
<dbReference type="PANTHER" id="PTHR47477:SF8">
    <property type="entry name" value="TNF RECEPTOR-ASSOCIATED FACTOR HOMOLOG 1A"/>
    <property type="match status" value="1"/>
</dbReference>
<evidence type="ECO:0000313" key="3">
    <source>
        <dbReference type="Proteomes" id="UP000652761"/>
    </source>
</evidence>
<keyword evidence="3" id="KW-1185">Reference proteome</keyword>
<dbReference type="AlphaFoldDB" id="A0A843UFN0"/>
<reference evidence="2" key="1">
    <citation type="submission" date="2017-07" db="EMBL/GenBank/DDBJ databases">
        <title>Taro Niue Genome Assembly and Annotation.</title>
        <authorList>
            <person name="Atibalentja N."/>
            <person name="Keating K."/>
            <person name="Fields C.J."/>
        </authorList>
    </citation>
    <scope>NUCLEOTIDE SEQUENCE</scope>
    <source>
        <strain evidence="2">Niue_2</strain>
        <tissue evidence="2">Leaf</tissue>
    </source>
</reference>
<dbReference type="InterPro" id="IPR055327">
    <property type="entry name" value="TRAF1A/B"/>
</dbReference>
<evidence type="ECO:0000256" key="1">
    <source>
        <dbReference type="SAM" id="MobiDB-lite"/>
    </source>
</evidence>
<sequence length="70" mass="7446">MAGSTGEEYGLESQSSSVDGMSSGQGSQTGDTLVEWRSSEQVENGTPSTSPPYWDTDDEDDFEVESTSSI</sequence>
<evidence type="ECO:0000313" key="2">
    <source>
        <dbReference type="EMBL" id="MQL81017.1"/>
    </source>
</evidence>
<gene>
    <name evidence="2" type="ORF">Taro_013480</name>
</gene>
<feature type="region of interest" description="Disordered" evidence="1">
    <location>
        <begin position="1"/>
        <end position="70"/>
    </location>
</feature>
<comment type="caution">
    <text evidence="2">The sequence shown here is derived from an EMBL/GenBank/DDBJ whole genome shotgun (WGS) entry which is preliminary data.</text>
</comment>
<feature type="compositionally biased region" description="Low complexity" evidence="1">
    <location>
        <begin position="13"/>
        <end position="28"/>
    </location>
</feature>
<dbReference type="OrthoDB" id="803223at2759"/>